<name>A0A366U6H5_ENTGA</name>
<accession>A0A366U6H5</accession>
<organism evidence="2 6">
    <name type="scientific">Enterococcus gallinarum</name>
    <dbReference type="NCBI Taxonomy" id="1353"/>
    <lineage>
        <taxon>Bacteria</taxon>
        <taxon>Bacillati</taxon>
        <taxon>Bacillota</taxon>
        <taxon>Bacilli</taxon>
        <taxon>Lactobacillales</taxon>
        <taxon>Enterococcaceae</taxon>
        <taxon>Enterococcus</taxon>
    </lineage>
</organism>
<dbReference type="EMBL" id="JABXJK010000059">
    <property type="protein sequence ID" value="MBA0972921.1"/>
    <property type="molecule type" value="Genomic_DNA"/>
</dbReference>
<evidence type="ECO:0000313" key="4">
    <source>
        <dbReference type="Proteomes" id="UP000516696"/>
    </source>
</evidence>
<dbReference type="EMBL" id="JARPZN010000007">
    <property type="protein sequence ID" value="MDT2690666.1"/>
    <property type="molecule type" value="Genomic_DNA"/>
</dbReference>
<dbReference type="Proteomes" id="UP000571857">
    <property type="component" value="Unassembled WGS sequence"/>
</dbReference>
<reference evidence="2" key="3">
    <citation type="submission" date="2023-03" db="EMBL/GenBank/DDBJ databases">
        <authorList>
            <person name="Shen W."/>
            <person name="Cai J."/>
        </authorList>
    </citation>
    <scope>NUCLEOTIDE SEQUENCE</scope>
    <source>
        <strain evidence="2">K69-2</strain>
    </source>
</reference>
<evidence type="ECO:0000313" key="1">
    <source>
        <dbReference type="EMBL" id="MBA0972921.1"/>
    </source>
</evidence>
<reference evidence="1 5" key="2">
    <citation type="submission" date="2020-06" db="EMBL/GenBank/DDBJ databases">
        <title>Crossreactivity between MHC class I-restricted antigens from cancer cells and an enterococcal bacteriophage.</title>
        <authorList>
            <person name="Fluckiger A."/>
            <person name="Daillere R."/>
            <person name="Sassi M."/>
            <person name="Cattoir V."/>
            <person name="Kroemer G."/>
            <person name="Zitvogel L."/>
        </authorList>
    </citation>
    <scope>NUCLEOTIDE SEQUENCE [LARGE SCALE GENOMIC DNA]</scope>
    <source>
        <strain evidence="1 5">EG4</strain>
    </source>
</reference>
<sequence length="254" mass="29135">MRAELVILEEEELLFKLPNEQGLLQIADHDRVTQLDNTVFFLVKNHAVTAITTDTLLDLTQPHDRIISITPSWEIQAPYLAHYYQEKYGLLKKKSEAIPGEQSELIATCAKNFDLLLDKLGYYQNTTSLDPVKKTKARHQWKKELQDRPFYIDYQGSQATVYWQKRNEMRIEKGAKLAEEIPYNKDGSLGFSARLGEKIRQDHQAAIKDHCTIEEVILKSVNEVGLFLYYGGTNGWLQLKDPSGQTLHELTVVG</sequence>
<evidence type="ECO:0000313" key="3">
    <source>
        <dbReference type="EMBL" id="QOG26743.1"/>
    </source>
</evidence>
<evidence type="ECO:0000313" key="2">
    <source>
        <dbReference type="EMBL" id="MDT2690666.1"/>
    </source>
</evidence>
<proteinExistence type="predicted"/>
<protein>
    <submittedName>
        <fullName evidence="2">Uncharacterized protein</fullName>
    </submittedName>
</protein>
<evidence type="ECO:0000313" key="5">
    <source>
        <dbReference type="Proteomes" id="UP000571857"/>
    </source>
</evidence>
<evidence type="ECO:0000313" key="6">
    <source>
        <dbReference type="Proteomes" id="UP001183682"/>
    </source>
</evidence>
<dbReference type="Proteomes" id="UP000516696">
    <property type="component" value="Chromosome"/>
</dbReference>
<dbReference type="RefSeq" id="WP_081131266.1">
    <property type="nucleotide sequence ID" value="NZ_CAKOCH010000011.1"/>
</dbReference>
<gene>
    <name evidence="3" type="ORF">EGM181_05470</name>
    <name evidence="1" type="ORF">HWH42_10080</name>
    <name evidence="2" type="ORF">P7E30_10690</name>
</gene>
<dbReference type="EMBL" id="CP050485">
    <property type="protein sequence ID" value="QOG26743.1"/>
    <property type="molecule type" value="Genomic_DNA"/>
</dbReference>
<reference evidence="3 4" key="1">
    <citation type="submission" date="2020-03" db="EMBL/GenBank/DDBJ databases">
        <title>Characterization of ganglioside-mimicking enterococci.</title>
        <authorList>
            <person name="Patry R.T."/>
            <person name="Nothaft H."/>
            <person name="Bridger R."/>
            <person name="Shajahan A."/>
            <person name="Huynh S."/>
            <person name="Sanchez S."/>
            <person name="Azadi P."/>
            <person name="Cooper K."/>
            <person name="Miller W.G."/>
            <person name="Parker C.T."/>
            <person name="Wells L."/>
            <person name="Szymanski C.M."/>
        </authorList>
    </citation>
    <scope>NUCLEOTIDE SEQUENCE [LARGE SCALE GENOMIC DNA]</scope>
    <source>
        <strain evidence="3 4">EGM181</strain>
    </source>
</reference>
<dbReference type="Proteomes" id="UP001183682">
    <property type="component" value="Unassembled WGS sequence"/>
</dbReference>
<dbReference type="AlphaFoldDB" id="A0A366U6H5"/>